<keyword evidence="1" id="KW-1133">Transmembrane helix</keyword>
<protein>
    <recommendedName>
        <fullName evidence="3">DUF443 family protein</fullName>
    </recommendedName>
</protein>
<dbReference type="EMBL" id="VSSQ01000945">
    <property type="protein sequence ID" value="MPM03357.1"/>
    <property type="molecule type" value="Genomic_DNA"/>
</dbReference>
<organism evidence="2">
    <name type="scientific">bioreactor metagenome</name>
    <dbReference type="NCBI Taxonomy" id="1076179"/>
    <lineage>
        <taxon>unclassified sequences</taxon>
        <taxon>metagenomes</taxon>
        <taxon>ecological metagenomes</taxon>
    </lineage>
</organism>
<feature type="transmembrane region" description="Helical" evidence="1">
    <location>
        <begin position="108"/>
        <end position="130"/>
    </location>
</feature>
<feature type="transmembrane region" description="Helical" evidence="1">
    <location>
        <begin position="191"/>
        <end position="212"/>
    </location>
</feature>
<name>A0A644WIG5_9ZZZZ</name>
<sequence length="218" mass="25722">MEVSKNDVAKLIEIRTKSTFLHHLSNFFSHDMRSKGEIGRNKIKFWEQNMNGWAFYPVLIFDFNEDDRLIKISDRLNPFGKTIIGIILLGFLYLIFPKNISDYDFEKKWPIISLIAVFVLIAVFLARAAYRFEKKNQLEKIFELLNVKIENEKPEKEWSLKRILIRVILYPLCMFLIGLSIFVAIPEREYLLALGIFGFVGVYLFSDIKMILKSKKRQ</sequence>
<dbReference type="AlphaFoldDB" id="A0A644WIG5"/>
<evidence type="ECO:0008006" key="3">
    <source>
        <dbReference type="Google" id="ProtNLM"/>
    </source>
</evidence>
<keyword evidence="1" id="KW-0812">Transmembrane</keyword>
<gene>
    <name evidence="2" type="ORF">SDC9_49622</name>
</gene>
<feature type="transmembrane region" description="Helical" evidence="1">
    <location>
        <begin position="163"/>
        <end position="185"/>
    </location>
</feature>
<feature type="transmembrane region" description="Helical" evidence="1">
    <location>
        <begin position="78"/>
        <end position="96"/>
    </location>
</feature>
<evidence type="ECO:0000313" key="2">
    <source>
        <dbReference type="EMBL" id="MPM03357.1"/>
    </source>
</evidence>
<proteinExistence type="predicted"/>
<comment type="caution">
    <text evidence="2">The sequence shown here is derived from an EMBL/GenBank/DDBJ whole genome shotgun (WGS) entry which is preliminary data.</text>
</comment>
<keyword evidence="1" id="KW-0472">Membrane</keyword>
<reference evidence="2" key="1">
    <citation type="submission" date="2019-08" db="EMBL/GenBank/DDBJ databases">
        <authorList>
            <person name="Kucharzyk K."/>
            <person name="Murdoch R.W."/>
            <person name="Higgins S."/>
            <person name="Loffler F."/>
        </authorList>
    </citation>
    <scope>NUCLEOTIDE SEQUENCE</scope>
</reference>
<accession>A0A644WIG5</accession>
<evidence type="ECO:0000256" key="1">
    <source>
        <dbReference type="SAM" id="Phobius"/>
    </source>
</evidence>